<evidence type="ECO:0000313" key="2">
    <source>
        <dbReference type="EMBL" id="KAL3770999.1"/>
    </source>
</evidence>
<gene>
    <name evidence="2" type="ORF">ACHAWO_003314</name>
</gene>
<accession>A0ABD3N5T5</accession>
<dbReference type="SUPFAM" id="SSF49785">
    <property type="entry name" value="Galactose-binding domain-like"/>
    <property type="match status" value="1"/>
</dbReference>
<dbReference type="AlphaFoldDB" id="A0ABD3N5T5"/>
<name>A0ABD3N5T5_9STRA</name>
<dbReference type="InterPro" id="IPR021862">
    <property type="entry name" value="DUF3472"/>
</dbReference>
<comment type="caution">
    <text evidence="2">The sequence shown here is derived from an EMBL/GenBank/DDBJ whole genome shotgun (WGS) entry which is preliminary data.</text>
</comment>
<reference evidence="2 3" key="1">
    <citation type="submission" date="2024-10" db="EMBL/GenBank/DDBJ databases">
        <title>Updated reference genomes for cyclostephanoid diatoms.</title>
        <authorList>
            <person name="Roberts W.R."/>
            <person name="Alverson A.J."/>
        </authorList>
    </citation>
    <scope>NUCLEOTIDE SEQUENCE [LARGE SCALE GENOMIC DNA]</scope>
    <source>
        <strain evidence="2 3">AJA010-31</strain>
    </source>
</reference>
<keyword evidence="3" id="KW-1185">Reference proteome</keyword>
<sequence length="773" mass="83001">MLFNKAIAILAVASIKQGMSASAEEEKRLRGMNTITISSSNDGGVNKYVATNHGILPMDQESIILKDDTKPQVKMASQVQIDAYEEAVRKYHDRPIEFIPRSEAGTTYGGVNLMDMMKKREKESSVKTHTATTAFPIHLRSGVKLADVSCGGHRRDVCANCPLGDDGVTWNGAGWCNGDCTWDAALGECQDVTQKIVCNVSCGGHCATDCAGCPMGNGAGWCNGDCLWDFTSSTCNLKPAKTCNAAGTVKAPSCTECSISDCGSSQCEAMPALTAGSSPSDCRYVLDNTDARSASTFLNYDVPLSVSQPAWWFNKLDIVKASSSTFFSTNGHRFGYAGFQVSETNPLEGRVLFSIWDQGGCDKAANSNCPANQVAKTVACGSGIKCTDFGGEGTGRKSIVYSDTLPILGKPYYIVTWARSVGKGTYRMQYSSFFYVPGDQKWDSSTAEGAKTYTLTSPGWRFLSTIEVGTDNTEQWYMSSLYSFLEQWTGKNGLDKRSALYGPSFLAGVTGDFVQIGDCYFRHGTAENYKHVNAFRDAATGSLGMEMGESVTRAAYNNQLFKYPAASIPPELTLFIPIKKCLSDLSTSATTLMIEACLTATSTSTPIKKPTNAPSKQPAKNPTPTSNALPTCLVKKVRIEGTTTAPLNIVEVKVFSNGVDVASQGTATQSSTYLNNESKFGAAEAIDAKPSDFSNTAISNSPAWWQLSLQNTVAVQSIEIDNRACVNDSSCLCRMTNANLKVYDANGVPLATKNLGNTCSRSIITERFACAQG</sequence>
<dbReference type="Proteomes" id="UP001530400">
    <property type="component" value="Unassembled WGS sequence"/>
</dbReference>
<dbReference type="Pfam" id="PF11958">
    <property type="entry name" value="DUF3472"/>
    <property type="match status" value="1"/>
</dbReference>
<evidence type="ECO:0000313" key="3">
    <source>
        <dbReference type="Proteomes" id="UP001530400"/>
    </source>
</evidence>
<proteinExistence type="predicted"/>
<dbReference type="EMBL" id="JALLPJ020001296">
    <property type="protein sequence ID" value="KAL3770999.1"/>
    <property type="molecule type" value="Genomic_DNA"/>
</dbReference>
<evidence type="ECO:0008006" key="4">
    <source>
        <dbReference type="Google" id="ProtNLM"/>
    </source>
</evidence>
<dbReference type="Gene3D" id="2.60.120.260">
    <property type="entry name" value="Galactose-binding domain-like"/>
    <property type="match status" value="1"/>
</dbReference>
<protein>
    <recommendedName>
        <fullName evidence="4">Fucolectin tachylectin-4 pentraxin-1 domain-containing protein</fullName>
    </recommendedName>
</protein>
<feature type="region of interest" description="Disordered" evidence="1">
    <location>
        <begin position="605"/>
        <end position="627"/>
    </location>
</feature>
<dbReference type="InterPro" id="IPR008979">
    <property type="entry name" value="Galactose-bd-like_sf"/>
</dbReference>
<organism evidence="2 3">
    <name type="scientific">Cyclotella atomus</name>
    <dbReference type="NCBI Taxonomy" id="382360"/>
    <lineage>
        <taxon>Eukaryota</taxon>
        <taxon>Sar</taxon>
        <taxon>Stramenopiles</taxon>
        <taxon>Ochrophyta</taxon>
        <taxon>Bacillariophyta</taxon>
        <taxon>Coscinodiscophyceae</taxon>
        <taxon>Thalassiosirophycidae</taxon>
        <taxon>Stephanodiscales</taxon>
        <taxon>Stephanodiscaceae</taxon>
        <taxon>Cyclotella</taxon>
    </lineage>
</organism>
<evidence type="ECO:0000256" key="1">
    <source>
        <dbReference type="SAM" id="MobiDB-lite"/>
    </source>
</evidence>